<sequence length="889" mass="100683">MDGEIPQTIANGPSSTITHIQLQAAQQPYQIDKPGSPNPHSGDLEQPRQDILALGDMVYTHQQFHQYLADHKVLLSSRVVRDSRQPQTLNASSRSQHTNDAEPFPPYIDPSVVLRLGDPGYYELDKISQISSRLQLPLYFEPDEVWIWPEDTEPGWPWSECPTPFDPWNDWRFPGLVYTPDELSEDSWAARVPDMDSPGNLPVLDWDAWRARPRTPPLSPNWLNKWLEELRCVYHYWPDDFSVPGWPWSEDSDENCSDNNSISGSSSDGLCPRESYSRPDGGRLSTIEFGMLNTPPLTKRRAAIRHSQPKKSLNVDSPSFTPAQLGGKKSTFSTSATPFTPRGSSTTTASPALQQDTGTNLFKSTQFADFSQNNYDLNSTDTINGTSDTSLGFDPFMSTVSQGLQSTQYNPYAEEHNPLTGAGASYYGAQNTYSAPSQPLQYHLYYPLAPVRESIQPYQRAAFELFLPESLREDLQKKSEAARQVLASQPGVQSPSLQQYHSLVPLDIKLKNTPGIFGLPTWVWKATSRKNGNVYCLRRVEGFRLTNEDAIKAVNSWKKITHPNIVTTVEAFTTRDFNDSSLVFVHSYHPLSKTLAEHHFPITPGRFNRPGPVAEKVLWSYLVQLSSALKVIHKAKLAARCIDISKVILTDKNRIRLSACSIFDVIHFEAHRRVEDLQQEDFFNLGKLVLSIGTNTPPRNMQDLRTLLDQLGRNYSEELRERVAWLLSAHQAQYKTAEQLIRDLAMHVDDVFISSTNAYDETINHLGRELENGRLVRLLAKLGTINERPEFDGDPNWSETDHRYTLKLFRDYVFHQVDAQGSPVLDLGHIISCLNKLDAGTDERIYLTSRDHQSTFLVTYRELKKQVQSAFGDLQKGNTKQQPQTNRGY</sequence>
<keyword evidence="2" id="KW-1185">Reference proteome</keyword>
<dbReference type="Proteomes" id="UP001153332">
    <property type="component" value="Unassembled WGS sequence"/>
</dbReference>
<dbReference type="EMBL" id="JAPUUL010002423">
    <property type="protein sequence ID" value="KAJ8125334.1"/>
    <property type="molecule type" value="Genomic_DNA"/>
</dbReference>
<reference evidence="1" key="1">
    <citation type="submission" date="2022-12" db="EMBL/GenBank/DDBJ databases">
        <title>Genome Sequence of Lasiodiplodia mahajangana.</title>
        <authorList>
            <person name="Buettner E."/>
        </authorList>
    </citation>
    <scope>NUCLEOTIDE SEQUENCE</scope>
    <source>
        <strain evidence="1">VT137</strain>
    </source>
</reference>
<name>A0ACC2JD85_9PEZI</name>
<gene>
    <name evidence="1" type="ORF">O1611_g8306</name>
</gene>
<comment type="caution">
    <text evidence="1">The sequence shown here is derived from an EMBL/GenBank/DDBJ whole genome shotgun (WGS) entry which is preliminary data.</text>
</comment>
<protein>
    <submittedName>
        <fullName evidence="1">Uncharacterized protein</fullName>
    </submittedName>
</protein>
<accession>A0ACC2JD85</accession>
<evidence type="ECO:0000313" key="2">
    <source>
        <dbReference type="Proteomes" id="UP001153332"/>
    </source>
</evidence>
<proteinExistence type="predicted"/>
<evidence type="ECO:0000313" key="1">
    <source>
        <dbReference type="EMBL" id="KAJ8125334.1"/>
    </source>
</evidence>
<organism evidence="1 2">
    <name type="scientific">Lasiodiplodia mahajangana</name>
    <dbReference type="NCBI Taxonomy" id="1108764"/>
    <lineage>
        <taxon>Eukaryota</taxon>
        <taxon>Fungi</taxon>
        <taxon>Dikarya</taxon>
        <taxon>Ascomycota</taxon>
        <taxon>Pezizomycotina</taxon>
        <taxon>Dothideomycetes</taxon>
        <taxon>Dothideomycetes incertae sedis</taxon>
        <taxon>Botryosphaeriales</taxon>
        <taxon>Botryosphaeriaceae</taxon>
        <taxon>Lasiodiplodia</taxon>
    </lineage>
</organism>